<evidence type="ECO:0000256" key="6">
    <source>
        <dbReference type="SAM" id="SignalP"/>
    </source>
</evidence>
<proteinExistence type="inferred from homology"/>
<evidence type="ECO:0000256" key="4">
    <source>
        <dbReference type="ARBA" id="ARBA00023136"/>
    </source>
</evidence>
<evidence type="ECO:0000259" key="8">
    <source>
        <dbReference type="Pfam" id="PF14322"/>
    </source>
</evidence>
<dbReference type="GO" id="GO:0009279">
    <property type="term" value="C:cell outer membrane"/>
    <property type="evidence" value="ECO:0007669"/>
    <property type="project" value="UniProtKB-SubCell"/>
</dbReference>
<dbReference type="SUPFAM" id="SSF48452">
    <property type="entry name" value="TPR-like"/>
    <property type="match status" value="1"/>
</dbReference>
<evidence type="ECO:0000256" key="2">
    <source>
        <dbReference type="ARBA" id="ARBA00006275"/>
    </source>
</evidence>
<evidence type="ECO:0000256" key="1">
    <source>
        <dbReference type="ARBA" id="ARBA00004442"/>
    </source>
</evidence>
<feature type="domain" description="SusD-like N-terminal" evidence="8">
    <location>
        <begin position="68"/>
        <end position="227"/>
    </location>
</feature>
<feature type="domain" description="RagB/SusD" evidence="7">
    <location>
        <begin position="295"/>
        <end position="554"/>
    </location>
</feature>
<dbReference type="AlphaFoldDB" id="A0A6I4ICS1"/>
<name>A0A6I4ICS1_9SPHI</name>
<keyword evidence="5" id="KW-0998">Cell outer membrane</keyword>
<comment type="caution">
    <text evidence="9">The sequence shown here is derived from an EMBL/GenBank/DDBJ whole genome shotgun (WGS) entry which is preliminary data.</text>
</comment>
<evidence type="ECO:0000313" key="10">
    <source>
        <dbReference type="Proteomes" id="UP000434850"/>
    </source>
</evidence>
<sequence length="554" mass="61578">MTMKTLPKKLLLLLLVLTISAGCKKDYLSFDYTDGNIRADDVWNSDRNSRGFLNTTYAGLINAYNVDNDGALLASASDEAVNSNANSSINIINNGTWGPLRTIDDQYGAMYTAIRRTNLFLENSTTSAITPATDIPRLRGEAYFLRAMYHFELMKRYGAIILSTRSYTTTDNLDVPRNTVEEVVAQIVADCDEAVKVLPASHAEWGAGDKGRATGSAALALKSRVLLYAASPLYNQTNIIEKWNAAATAAKQLIDLNKHSLLTLAQLANLWDFSVAASNYSPELIFATSVTAGNTIERNNAPISYEGKGRTNPTEELVNAFEMRVSGKPINDVTSGYSAANPYSTTGATARDPRLALFIIYNGQNFKSKAVETFVGGKDNVPTNVDNTKTGYYLRKFLSESAAWATGTTAVNRNRPWILFRYAETLLNYAEALNEVNGPTADVYTYVNQVRQRAGMPSLPAGLSQDEMRARIQNERRVELCFEGHRFFDVRRWKKGAEFFNKPVSGIQIVKTGTNFTYNKFTVENRIFTDKNYLYPFPQIEMNKLKNLAQNPGY</sequence>
<dbReference type="Gene3D" id="1.25.40.390">
    <property type="match status" value="1"/>
</dbReference>
<organism evidence="9 10">
    <name type="scientific">Mucilaginibacter aquatilis</name>
    <dbReference type="NCBI Taxonomy" id="1517760"/>
    <lineage>
        <taxon>Bacteria</taxon>
        <taxon>Pseudomonadati</taxon>
        <taxon>Bacteroidota</taxon>
        <taxon>Sphingobacteriia</taxon>
        <taxon>Sphingobacteriales</taxon>
        <taxon>Sphingobacteriaceae</taxon>
        <taxon>Mucilaginibacter</taxon>
    </lineage>
</organism>
<dbReference type="InterPro" id="IPR033985">
    <property type="entry name" value="SusD-like_N"/>
</dbReference>
<evidence type="ECO:0000259" key="7">
    <source>
        <dbReference type="Pfam" id="PF07980"/>
    </source>
</evidence>
<dbReference type="InterPro" id="IPR011990">
    <property type="entry name" value="TPR-like_helical_dom_sf"/>
</dbReference>
<dbReference type="InterPro" id="IPR012944">
    <property type="entry name" value="SusD_RagB_dom"/>
</dbReference>
<comment type="subcellular location">
    <subcellularLocation>
        <location evidence="1">Cell outer membrane</location>
    </subcellularLocation>
</comment>
<dbReference type="PROSITE" id="PS51257">
    <property type="entry name" value="PROKAR_LIPOPROTEIN"/>
    <property type="match status" value="1"/>
</dbReference>
<reference evidence="9 10" key="1">
    <citation type="submission" date="2019-12" db="EMBL/GenBank/DDBJ databases">
        <title>Mucilaginibacter sp. HME9299 genome sequencing and assembly.</title>
        <authorList>
            <person name="Kang H."/>
            <person name="Kim H."/>
            <person name="Joh K."/>
        </authorList>
    </citation>
    <scope>NUCLEOTIDE SEQUENCE [LARGE SCALE GENOMIC DNA]</scope>
    <source>
        <strain evidence="9 10">HME9299</strain>
    </source>
</reference>
<accession>A0A6I4ICS1</accession>
<comment type="similarity">
    <text evidence="2">Belongs to the SusD family.</text>
</comment>
<evidence type="ECO:0000313" key="9">
    <source>
        <dbReference type="EMBL" id="MVN92981.1"/>
    </source>
</evidence>
<dbReference type="CDD" id="cd08977">
    <property type="entry name" value="SusD"/>
    <property type="match status" value="1"/>
</dbReference>
<protein>
    <submittedName>
        <fullName evidence="9">RagB/SusD family nutrient uptake outer membrane protein</fullName>
    </submittedName>
</protein>
<keyword evidence="4" id="KW-0472">Membrane</keyword>
<feature type="signal peptide" evidence="6">
    <location>
        <begin position="1"/>
        <end position="21"/>
    </location>
</feature>
<dbReference type="Proteomes" id="UP000434850">
    <property type="component" value="Unassembled WGS sequence"/>
</dbReference>
<keyword evidence="3 6" id="KW-0732">Signal</keyword>
<dbReference type="EMBL" id="WQLA01000008">
    <property type="protein sequence ID" value="MVN92981.1"/>
    <property type="molecule type" value="Genomic_DNA"/>
</dbReference>
<dbReference type="Pfam" id="PF14322">
    <property type="entry name" value="SusD-like_3"/>
    <property type="match status" value="1"/>
</dbReference>
<dbReference type="Pfam" id="PF07980">
    <property type="entry name" value="SusD_RagB"/>
    <property type="match status" value="1"/>
</dbReference>
<evidence type="ECO:0000256" key="5">
    <source>
        <dbReference type="ARBA" id="ARBA00023237"/>
    </source>
</evidence>
<feature type="chain" id="PRO_5026138167" evidence="6">
    <location>
        <begin position="22"/>
        <end position="554"/>
    </location>
</feature>
<keyword evidence="10" id="KW-1185">Reference proteome</keyword>
<gene>
    <name evidence="9" type="ORF">GO816_17760</name>
</gene>
<evidence type="ECO:0000256" key="3">
    <source>
        <dbReference type="ARBA" id="ARBA00022729"/>
    </source>
</evidence>